<reference evidence="12 13" key="1">
    <citation type="submission" date="2017-05" db="EMBL/GenBank/DDBJ databases">
        <title>Complete and WGS of Bordetella genogroups.</title>
        <authorList>
            <person name="Spilker T."/>
            <person name="Lipuma J."/>
        </authorList>
    </citation>
    <scope>NUCLEOTIDE SEQUENCE [LARGE SCALE GENOMIC DNA]</scope>
    <source>
        <strain evidence="12 13">AU3139</strain>
    </source>
</reference>
<evidence type="ECO:0000256" key="8">
    <source>
        <dbReference type="ARBA" id="ARBA00047838"/>
    </source>
</evidence>
<evidence type="ECO:0000256" key="1">
    <source>
        <dbReference type="ARBA" id="ARBA00005091"/>
    </source>
</evidence>
<dbReference type="EMBL" id="NEVV01000007">
    <property type="protein sequence ID" value="OZI70445.1"/>
    <property type="molecule type" value="Genomic_DNA"/>
</dbReference>
<evidence type="ECO:0000256" key="2">
    <source>
        <dbReference type="ARBA" id="ARBA00011152"/>
    </source>
</evidence>
<evidence type="ECO:0000313" key="13">
    <source>
        <dbReference type="Proteomes" id="UP000216524"/>
    </source>
</evidence>
<dbReference type="EC" id="4.3.2.10" evidence="10"/>
<protein>
    <recommendedName>
        <fullName evidence="10">Imidazole glycerol phosphate synthase subunit HisH</fullName>
        <ecNumber evidence="10">4.3.2.10</ecNumber>
    </recommendedName>
    <alternativeName>
        <fullName evidence="10">IGP synthase glutaminase subunit</fullName>
        <ecNumber evidence="10">3.5.1.2</ecNumber>
    </alternativeName>
    <alternativeName>
        <fullName evidence="10">IGP synthase subunit HisH</fullName>
    </alternativeName>
    <alternativeName>
        <fullName evidence="10">ImGP synthase subunit HisH</fullName>
        <shortName evidence="10">IGPS subunit HisH</shortName>
    </alternativeName>
</protein>
<keyword evidence="6 10" id="KW-0368">Histidine biosynthesis</keyword>
<comment type="function">
    <text evidence="10">IGPS catalyzes the conversion of PRFAR and glutamine to IGP, AICAR and glutamate. The HisH subunit catalyzes the hydrolysis of glutamine to glutamate and ammonia as part of the synthesis of IGP and AICAR. The resulting ammonia molecule is channeled to the active site of HisF.</text>
</comment>
<evidence type="ECO:0000256" key="9">
    <source>
        <dbReference type="ARBA" id="ARBA00049534"/>
    </source>
</evidence>
<dbReference type="PROSITE" id="PS51274">
    <property type="entry name" value="GATASE_COBBQ"/>
    <property type="match status" value="1"/>
</dbReference>
<keyword evidence="4 10" id="KW-0378">Hydrolase</keyword>
<dbReference type="HAMAP" id="MF_00278">
    <property type="entry name" value="HisH"/>
    <property type="match status" value="1"/>
</dbReference>
<keyword evidence="5 10" id="KW-0315">Glutamine amidotransferase</keyword>
<feature type="active site" evidence="10">
    <location>
        <position position="185"/>
    </location>
</feature>
<dbReference type="InterPro" id="IPR017926">
    <property type="entry name" value="GATASE"/>
</dbReference>
<comment type="catalytic activity">
    <reaction evidence="9 10">
        <text>L-glutamine + H2O = L-glutamate + NH4(+)</text>
        <dbReference type="Rhea" id="RHEA:15889"/>
        <dbReference type="ChEBI" id="CHEBI:15377"/>
        <dbReference type="ChEBI" id="CHEBI:28938"/>
        <dbReference type="ChEBI" id="CHEBI:29985"/>
        <dbReference type="ChEBI" id="CHEBI:58359"/>
        <dbReference type="EC" id="3.5.1.2"/>
    </reaction>
</comment>
<keyword evidence="3 10" id="KW-0028">Amino-acid biosynthesis</keyword>
<evidence type="ECO:0000256" key="5">
    <source>
        <dbReference type="ARBA" id="ARBA00022962"/>
    </source>
</evidence>
<dbReference type="Pfam" id="PF00117">
    <property type="entry name" value="GATase"/>
    <property type="match status" value="1"/>
</dbReference>
<dbReference type="InterPro" id="IPR029062">
    <property type="entry name" value="Class_I_gatase-like"/>
</dbReference>
<comment type="subunit">
    <text evidence="2 10">Heterodimer of HisH and HisF.</text>
</comment>
<feature type="active site" description="Nucleophile" evidence="10">
    <location>
        <position position="80"/>
    </location>
</feature>
<sequence length="206" mass="22641">MISVLDYGVGNLGSILNMFKKIGAQARLVSDPAAIMQAEKILLPGVGAFDNAMQELEQRGFIAPLKQRVCEDGVPVLGICLGMQLLGSGSEEGNLPGLGFIDATCRRFRFPAGSPLKVPHMGWNIVHPAKPSALFRDDTPERRFYFVHSYHVECAHPEDVLATAHYGFDFTAMVQHGNIMGAQFHPEKSHRFGMALLKNFADIEKC</sequence>
<evidence type="ECO:0000256" key="6">
    <source>
        <dbReference type="ARBA" id="ARBA00023102"/>
    </source>
</evidence>
<dbReference type="NCBIfam" id="TIGR01855">
    <property type="entry name" value="IMP_synth_hisH"/>
    <property type="match status" value="1"/>
</dbReference>
<evidence type="ECO:0000313" key="12">
    <source>
        <dbReference type="EMBL" id="OZI70445.1"/>
    </source>
</evidence>
<dbReference type="Proteomes" id="UP000216524">
    <property type="component" value="Unassembled WGS sequence"/>
</dbReference>
<keyword evidence="10" id="KW-0963">Cytoplasm</keyword>
<accession>A0ABX4F801</accession>
<feature type="domain" description="Glutamine amidotransferase" evidence="11">
    <location>
        <begin position="4"/>
        <end position="200"/>
    </location>
</feature>
<dbReference type="SUPFAM" id="SSF52317">
    <property type="entry name" value="Class I glutamine amidotransferase-like"/>
    <property type="match status" value="1"/>
</dbReference>
<dbReference type="PANTHER" id="PTHR42701">
    <property type="entry name" value="IMIDAZOLE GLYCEROL PHOSPHATE SYNTHASE SUBUNIT HISH"/>
    <property type="match status" value="1"/>
</dbReference>
<evidence type="ECO:0000256" key="10">
    <source>
        <dbReference type="HAMAP-Rule" id="MF_00278"/>
    </source>
</evidence>
<name>A0ABX4F801_9BORD</name>
<dbReference type="EC" id="3.5.1.2" evidence="10"/>
<comment type="caution">
    <text evidence="12">The sequence shown here is derived from an EMBL/GenBank/DDBJ whole genome shotgun (WGS) entry which is preliminary data.</text>
</comment>
<dbReference type="PROSITE" id="PS51273">
    <property type="entry name" value="GATASE_TYPE_1"/>
    <property type="match status" value="1"/>
</dbReference>
<dbReference type="CDD" id="cd01748">
    <property type="entry name" value="GATase1_IGP_Synthase"/>
    <property type="match status" value="1"/>
</dbReference>
<evidence type="ECO:0000256" key="7">
    <source>
        <dbReference type="ARBA" id="ARBA00023239"/>
    </source>
</evidence>
<comment type="subcellular location">
    <subcellularLocation>
        <location evidence="10">Cytoplasm</location>
    </subcellularLocation>
</comment>
<gene>
    <name evidence="10" type="primary">hisH</name>
    <name evidence="12" type="ORF">CAL23_23045</name>
</gene>
<dbReference type="RefSeq" id="WP_068924506.1">
    <property type="nucleotide sequence ID" value="NZ_NEVV01000007.1"/>
</dbReference>
<proteinExistence type="inferred from homology"/>
<comment type="catalytic activity">
    <reaction evidence="8 10">
        <text>5-[(5-phospho-1-deoxy-D-ribulos-1-ylimino)methylamino]-1-(5-phospho-beta-D-ribosyl)imidazole-4-carboxamide + L-glutamine = D-erythro-1-(imidazol-4-yl)glycerol 3-phosphate + 5-amino-1-(5-phospho-beta-D-ribosyl)imidazole-4-carboxamide + L-glutamate + H(+)</text>
        <dbReference type="Rhea" id="RHEA:24793"/>
        <dbReference type="ChEBI" id="CHEBI:15378"/>
        <dbReference type="ChEBI" id="CHEBI:29985"/>
        <dbReference type="ChEBI" id="CHEBI:58278"/>
        <dbReference type="ChEBI" id="CHEBI:58359"/>
        <dbReference type="ChEBI" id="CHEBI:58475"/>
        <dbReference type="ChEBI" id="CHEBI:58525"/>
        <dbReference type="EC" id="4.3.2.10"/>
    </reaction>
</comment>
<dbReference type="PIRSF" id="PIRSF000495">
    <property type="entry name" value="Amidotransf_hisH"/>
    <property type="match status" value="1"/>
</dbReference>
<dbReference type="InterPro" id="IPR010139">
    <property type="entry name" value="Imidazole-glycPsynth_HisH"/>
</dbReference>
<dbReference type="PANTHER" id="PTHR42701:SF1">
    <property type="entry name" value="IMIDAZOLE GLYCEROL PHOSPHATE SYNTHASE SUBUNIT HISH"/>
    <property type="match status" value="1"/>
</dbReference>
<dbReference type="Gene3D" id="3.40.50.880">
    <property type="match status" value="1"/>
</dbReference>
<evidence type="ECO:0000256" key="3">
    <source>
        <dbReference type="ARBA" id="ARBA00022605"/>
    </source>
</evidence>
<organism evidence="12 13">
    <name type="scientific">Bordetella genomosp. 6</name>
    <dbReference type="NCBI Taxonomy" id="463024"/>
    <lineage>
        <taxon>Bacteria</taxon>
        <taxon>Pseudomonadati</taxon>
        <taxon>Pseudomonadota</taxon>
        <taxon>Betaproteobacteria</taxon>
        <taxon>Burkholderiales</taxon>
        <taxon>Alcaligenaceae</taxon>
        <taxon>Bordetella</taxon>
    </lineage>
</organism>
<evidence type="ECO:0000256" key="4">
    <source>
        <dbReference type="ARBA" id="ARBA00022801"/>
    </source>
</evidence>
<feature type="active site" evidence="10">
    <location>
        <position position="187"/>
    </location>
</feature>
<keyword evidence="13" id="KW-1185">Reference proteome</keyword>
<comment type="pathway">
    <text evidence="1 10">Amino-acid biosynthesis; L-histidine biosynthesis; L-histidine from 5-phospho-alpha-D-ribose 1-diphosphate: step 5/9.</text>
</comment>
<keyword evidence="7 10" id="KW-0456">Lyase</keyword>
<evidence type="ECO:0000259" key="11">
    <source>
        <dbReference type="Pfam" id="PF00117"/>
    </source>
</evidence>